<gene>
    <name evidence="1" type="ORF">AA15669_1883</name>
</gene>
<dbReference type="Proteomes" id="UP001062901">
    <property type="component" value="Unassembled WGS sequence"/>
</dbReference>
<evidence type="ECO:0000313" key="1">
    <source>
        <dbReference type="EMBL" id="GBQ08732.1"/>
    </source>
</evidence>
<dbReference type="Pfam" id="PF23148">
    <property type="entry name" value="Gp77"/>
    <property type="match status" value="1"/>
</dbReference>
<dbReference type="InterPro" id="IPR056928">
    <property type="entry name" value="Gp77-like"/>
</dbReference>
<name>A0ABQ0P1E3_9PROT</name>
<sequence>MLPVPIDPTVSLQWPDKLKSDTLDYALDPSLWLQDGGDLLDAIDVTLPPQSGLTLLWWGVVEGKAAIALTGGTPGLTTISVTLFTTAGRQHTLNVTLNVQNDNTTFLAPVPLRLPGNYCLPPSSLSNNGTVLTLEDGSPLTL</sequence>
<dbReference type="EMBL" id="BAQD01000139">
    <property type="protein sequence ID" value="GBQ08732.1"/>
    <property type="molecule type" value="Genomic_DNA"/>
</dbReference>
<accession>A0ABQ0P1E3</accession>
<proteinExistence type="predicted"/>
<protein>
    <submittedName>
        <fullName evidence="1">Uncharacterized protein</fullName>
    </submittedName>
</protein>
<evidence type="ECO:0000313" key="2">
    <source>
        <dbReference type="Proteomes" id="UP001062901"/>
    </source>
</evidence>
<keyword evidence="2" id="KW-1185">Reference proteome</keyword>
<reference evidence="1" key="1">
    <citation type="submission" date="2013-04" db="EMBL/GenBank/DDBJ databases">
        <title>The genome sequencing project of 58 acetic acid bacteria.</title>
        <authorList>
            <person name="Okamoto-Kainuma A."/>
            <person name="Ishikawa M."/>
            <person name="Umino S."/>
            <person name="Koizumi Y."/>
            <person name="Shiwa Y."/>
            <person name="Yoshikawa H."/>
            <person name="Matsutani M."/>
            <person name="Matsushita K."/>
        </authorList>
    </citation>
    <scope>NUCLEOTIDE SEQUENCE</scope>
    <source>
        <strain evidence="1">DSM 15669</strain>
    </source>
</reference>
<organism evidence="1 2">
    <name type="scientific">Saccharibacter floricola DSM 15669</name>
    <dbReference type="NCBI Taxonomy" id="1123227"/>
    <lineage>
        <taxon>Bacteria</taxon>
        <taxon>Pseudomonadati</taxon>
        <taxon>Pseudomonadota</taxon>
        <taxon>Alphaproteobacteria</taxon>
        <taxon>Acetobacterales</taxon>
        <taxon>Acetobacteraceae</taxon>
        <taxon>Saccharibacter</taxon>
    </lineage>
</organism>
<comment type="caution">
    <text evidence="1">The sequence shown here is derived from an EMBL/GenBank/DDBJ whole genome shotgun (WGS) entry which is preliminary data.</text>
</comment>